<dbReference type="GO" id="GO:0005524">
    <property type="term" value="F:ATP binding"/>
    <property type="evidence" value="ECO:0007669"/>
    <property type="project" value="UniProtKB-KW"/>
</dbReference>
<dbReference type="SUPFAM" id="SSF50331">
    <property type="entry name" value="MOP-like"/>
    <property type="match status" value="1"/>
</dbReference>
<dbReference type="Pfam" id="PF00005">
    <property type="entry name" value="ABC_tran"/>
    <property type="match status" value="1"/>
</dbReference>
<evidence type="ECO:0000256" key="5">
    <source>
        <dbReference type="ARBA" id="ARBA00022741"/>
    </source>
</evidence>
<keyword evidence="13" id="KW-1185">Reference proteome</keyword>
<protein>
    <submittedName>
        <fullName evidence="12">Molybdenum ABC transporter ATP-binding protein</fullName>
    </submittedName>
</protein>
<keyword evidence="4" id="KW-0997">Cell inner membrane</keyword>
<evidence type="ECO:0000313" key="12">
    <source>
        <dbReference type="EMBL" id="MFC2926348.1"/>
    </source>
</evidence>
<keyword evidence="5" id="KW-0547">Nucleotide-binding</keyword>
<evidence type="ECO:0000256" key="3">
    <source>
        <dbReference type="ARBA" id="ARBA00022505"/>
    </source>
</evidence>
<accession>A0ABV6ZYA5</accession>
<evidence type="ECO:0000256" key="8">
    <source>
        <dbReference type="ARBA" id="ARBA00023136"/>
    </source>
</evidence>
<evidence type="ECO:0000256" key="6">
    <source>
        <dbReference type="ARBA" id="ARBA00022840"/>
    </source>
</evidence>
<dbReference type="InterPro" id="IPR027417">
    <property type="entry name" value="P-loop_NTPase"/>
</dbReference>
<dbReference type="NCBIfam" id="TIGR02142">
    <property type="entry name" value="modC_ABC"/>
    <property type="match status" value="1"/>
</dbReference>
<dbReference type="InterPro" id="IPR004606">
    <property type="entry name" value="Mop_domain"/>
</dbReference>
<dbReference type="PROSITE" id="PS50893">
    <property type="entry name" value="ABC_TRANSPORTER_2"/>
    <property type="match status" value="1"/>
</dbReference>
<keyword evidence="2" id="KW-1003">Cell membrane</keyword>
<proteinExistence type="predicted"/>
<name>A0ABV6ZYA5_9PROT</name>
<evidence type="ECO:0000259" key="11">
    <source>
        <dbReference type="PROSITE" id="PS51866"/>
    </source>
</evidence>
<evidence type="ECO:0000256" key="1">
    <source>
        <dbReference type="ARBA" id="ARBA00022448"/>
    </source>
</evidence>
<dbReference type="Pfam" id="PF03459">
    <property type="entry name" value="TOBE"/>
    <property type="match status" value="1"/>
</dbReference>
<comment type="caution">
    <text evidence="12">The sequence shown here is derived from an EMBL/GenBank/DDBJ whole genome shotgun (WGS) entry which is preliminary data.</text>
</comment>
<dbReference type="PANTHER" id="PTHR43514:SF4">
    <property type="entry name" value="ABC TRANSPORTER I FAMILY MEMBER 10"/>
    <property type="match status" value="1"/>
</dbReference>
<dbReference type="InterPro" id="IPR011868">
    <property type="entry name" value="ModC_ABC_ATP-bd"/>
</dbReference>
<evidence type="ECO:0000256" key="4">
    <source>
        <dbReference type="ARBA" id="ARBA00022519"/>
    </source>
</evidence>
<dbReference type="InterPro" id="IPR008995">
    <property type="entry name" value="Mo/tungstate-bd_C_term_dom"/>
</dbReference>
<dbReference type="PANTHER" id="PTHR43514">
    <property type="entry name" value="ABC TRANSPORTER I FAMILY MEMBER 10"/>
    <property type="match status" value="1"/>
</dbReference>
<feature type="domain" description="Mop" evidence="11">
    <location>
        <begin position="288"/>
        <end position="353"/>
    </location>
</feature>
<dbReference type="InterPro" id="IPR003593">
    <property type="entry name" value="AAA+_ATPase"/>
</dbReference>
<keyword evidence="1" id="KW-0813">Transport</keyword>
<dbReference type="InterPro" id="IPR017871">
    <property type="entry name" value="ABC_transporter-like_CS"/>
</dbReference>
<keyword evidence="6 12" id="KW-0067">ATP-binding</keyword>
<evidence type="ECO:0000256" key="9">
    <source>
        <dbReference type="PROSITE-ProRule" id="PRU01213"/>
    </source>
</evidence>
<evidence type="ECO:0000313" key="13">
    <source>
        <dbReference type="Proteomes" id="UP001595379"/>
    </source>
</evidence>
<dbReference type="InterPro" id="IPR003439">
    <property type="entry name" value="ABC_transporter-like_ATP-bd"/>
</dbReference>
<sequence length="353" mass="37544">MSADLVLDLTHRRGDFTLSVEVSRPAMGVTGIFGPSGAGKTTLLRLIAGFDRPDRGRIVFDGEDWTGLPPSRRPVGTVFQAPRLFPHLSVRGNLDYAVKRAAAGGPGFADVVEALDLAPLLDRRTHTLSGGEAQRVALGRALMTAPRLLLLDEPLAALDAERKAAILPYLGSALKRFAIPALYVSHSIDEMVRLADRIMVLRDGRVAAFGPAAAVIEGLDPAPGEGFEAGVIVEAAVADRPNAYGLSRLDLAGQALTVPGLDGVSEGAVVRLRIRARDVAIATQRPEGLSIRNVIEVRLLERRDRGVHADLLLDAGGPHLRARITRESADALSLVEGQTVFALIKTVSLEGLV</sequence>
<dbReference type="InterPro" id="IPR050334">
    <property type="entry name" value="Molybdenum_import_ModC"/>
</dbReference>
<dbReference type="EMBL" id="JBHRSV010000018">
    <property type="protein sequence ID" value="MFC2926348.1"/>
    <property type="molecule type" value="Genomic_DNA"/>
</dbReference>
<dbReference type="PROSITE" id="PS51866">
    <property type="entry name" value="MOP"/>
    <property type="match status" value="1"/>
</dbReference>
<keyword evidence="3 9" id="KW-0500">Molybdenum</keyword>
<evidence type="ECO:0000256" key="7">
    <source>
        <dbReference type="ARBA" id="ARBA00022967"/>
    </source>
</evidence>
<evidence type="ECO:0000256" key="2">
    <source>
        <dbReference type="ARBA" id="ARBA00022475"/>
    </source>
</evidence>
<feature type="domain" description="ABC transporter" evidence="10">
    <location>
        <begin position="1"/>
        <end position="228"/>
    </location>
</feature>
<keyword evidence="8" id="KW-0472">Membrane</keyword>
<dbReference type="SUPFAM" id="SSF52540">
    <property type="entry name" value="P-loop containing nucleoside triphosphate hydrolases"/>
    <property type="match status" value="1"/>
</dbReference>
<dbReference type="Proteomes" id="UP001595379">
    <property type="component" value="Unassembled WGS sequence"/>
</dbReference>
<dbReference type="Gene3D" id="2.40.50.100">
    <property type="match status" value="1"/>
</dbReference>
<organism evidence="12 13">
    <name type="scientific">Hyphobacterium vulgare</name>
    <dbReference type="NCBI Taxonomy" id="1736751"/>
    <lineage>
        <taxon>Bacteria</taxon>
        <taxon>Pseudomonadati</taxon>
        <taxon>Pseudomonadota</taxon>
        <taxon>Alphaproteobacteria</taxon>
        <taxon>Maricaulales</taxon>
        <taxon>Maricaulaceae</taxon>
        <taxon>Hyphobacterium</taxon>
    </lineage>
</organism>
<keyword evidence="7" id="KW-1278">Translocase</keyword>
<dbReference type="InterPro" id="IPR005116">
    <property type="entry name" value="Transp-assoc_OB_typ1"/>
</dbReference>
<evidence type="ECO:0000259" key="10">
    <source>
        <dbReference type="PROSITE" id="PS50893"/>
    </source>
</evidence>
<dbReference type="PROSITE" id="PS00211">
    <property type="entry name" value="ABC_TRANSPORTER_1"/>
    <property type="match status" value="1"/>
</dbReference>
<reference evidence="13" key="1">
    <citation type="journal article" date="2019" name="Int. J. Syst. Evol. Microbiol.">
        <title>The Global Catalogue of Microorganisms (GCM) 10K type strain sequencing project: providing services to taxonomists for standard genome sequencing and annotation.</title>
        <authorList>
            <consortium name="The Broad Institute Genomics Platform"/>
            <consortium name="The Broad Institute Genome Sequencing Center for Infectious Disease"/>
            <person name="Wu L."/>
            <person name="Ma J."/>
        </authorList>
    </citation>
    <scope>NUCLEOTIDE SEQUENCE [LARGE SCALE GENOMIC DNA]</scope>
    <source>
        <strain evidence="13">KCTC 52487</strain>
    </source>
</reference>
<dbReference type="Gene3D" id="3.40.50.300">
    <property type="entry name" value="P-loop containing nucleotide triphosphate hydrolases"/>
    <property type="match status" value="1"/>
</dbReference>
<dbReference type="SMART" id="SM00382">
    <property type="entry name" value="AAA"/>
    <property type="match status" value="1"/>
</dbReference>
<dbReference type="RefSeq" id="WP_343165691.1">
    <property type="nucleotide sequence ID" value="NZ_JBHRSV010000018.1"/>
</dbReference>
<gene>
    <name evidence="12" type="primary">modC</name>
    <name evidence="12" type="ORF">ACFOOR_09540</name>
</gene>